<feature type="domain" description="Prepilin type IV endopeptidase peptidase" evidence="8">
    <location>
        <begin position="104"/>
        <end position="207"/>
    </location>
</feature>
<evidence type="ECO:0000256" key="4">
    <source>
        <dbReference type="ARBA" id="ARBA00022692"/>
    </source>
</evidence>
<feature type="transmembrane region" description="Helical" evidence="7">
    <location>
        <begin position="179"/>
        <end position="207"/>
    </location>
</feature>
<dbReference type="GO" id="GO:0006465">
    <property type="term" value="P:signal peptide processing"/>
    <property type="evidence" value="ECO:0007669"/>
    <property type="project" value="TreeGrafter"/>
</dbReference>
<dbReference type="Gene3D" id="1.20.120.1220">
    <property type="match status" value="1"/>
</dbReference>
<accession>A0A1U7PJY2</accession>
<dbReference type="Pfam" id="PF06750">
    <property type="entry name" value="A24_N_bact"/>
    <property type="match status" value="1"/>
</dbReference>
<keyword evidence="11" id="KW-1185">Reference proteome</keyword>
<keyword evidence="4 7" id="KW-0812">Transmembrane</keyword>
<evidence type="ECO:0000256" key="2">
    <source>
        <dbReference type="ARBA" id="ARBA00005801"/>
    </source>
</evidence>
<feature type="transmembrane region" description="Helical" evidence="7">
    <location>
        <begin position="127"/>
        <end position="144"/>
    </location>
</feature>
<keyword evidence="5 7" id="KW-1133">Transmembrane helix</keyword>
<keyword evidence="6 7" id="KW-0472">Membrane</keyword>
<feature type="transmembrane region" description="Helical" evidence="7">
    <location>
        <begin position="6"/>
        <end position="25"/>
    </location>
</feature>
<reference evidence="11" key="1">
    <citation type="submission" date="2017-01" db="EMBL/GenBank/DDBJ databases">
        <authorList>
            <person name="Varghese N."/>
            <person name="Submissions S."/>
        </authorList>
    </citation>
    <scope>NUCLEOTIDE SEQUENCE [LARGE SCALE GENOMIC DNA]</scope>
    <source>
        <strain evidence="11">MNA4</strain>
    </source>
</reference>
<comment type="similarity">
    <text evidence="2">Belongs to the peptidase A24 family.</text>
</comment>
<evidence type="ECO:0000313" key="11">
    <source>
        <dbReference type="Proteomes" id="UP000187550"/>
    </source>
</evidence>
<evidence type="ECO:0000259" key="9">
    <source>
        <dbReference type="Pfam" id="PF06750"/>
    </source>
</evidence>
<dbReference type="GO" id="GO:0005886">
    <property type="term" value="C:plasma membrane"/>
    <property type="evidence" value="ECO:0007669"/>
    <property type="project" value="UniProtKB-SubCell"/>
</dbReference>
<evidence type="ECO:0000256" key="6">
    <source>
        <dbReference type="ARBA" id="ARBA00023136"/>
    </source>
</evidence>
<protein>
    <submittedName>
        <fullName evidence="10">Type 4 prepilin peptidase 1 Aspartic peptidase. MEROPS family A24A</fullName>
    </submittedName>
</protein>
<dbReference type="RefSeq" id="WP_076757854.1">
    <property type="nucleotide sequence ID" value="NZ_FTPL01000002.1"/>
</dbReference>
<organism evidence="10 11">
    <name type="scientific">Edaphobacillus lindanitolerans</name>
    <dbReference type="NCBI Taxonomy" id="550447"/>
    <lineage>
        <taxon>Bacteria</taxon>
        <taxon>Bacillati</taxon>
        <taxon>Bacillota</taxon>
        <taxon>Bacilli</taxon>
        <taxon>Bacillales</taxon>
        <taxon>Bacillaceae</taxon>
        <taxon>Edaphobacillus</taxon>
    </lineage>
</organism>
<sequence length="251" mass="27228">MTWLWAVLFFIYGLVFGSFFNVVGLRVPKGESVVAPPSHCPNCGRRLTAADLVPFFSFVWLKGQCRECGSAIHWTYPVMELLTGVAFALSYLRFGFSGELIIALLFMSLLVIITVSDLAYMLIPDKILLLFGIPLLLLRLVFPLEPGWDSAVAAVVLPGVLLLTAVVSKGGMGGGDIKLYVVIGLVLGTVHSFVSLFIAALVGAIMGFLHLRRQGKGRRTPIPFGPWIALGAAVAYLYGGRIVGSYVNLFF</sequence>
<dbReference type="PANTHER" id="PTHR30487:SF0">
    <property type="entry name" value="PREPILIN LEADER PEPTIDASE_N-METHYLTRANSFERASE-RELATED"/>
    <property type="match status" value="1"/>
</dbReference>
<dbReference type="InterPro" id="IPR050882">
    <property type="entry name" value="Prepilin_peptidase/N-MTase"/>
</dbReference>
<name>A0A1U7PJY2_9BACI</name>
<dbReference type="GO" id="GO:0004190">
    <property type="term" value="F:aspartic-type endopeptidase activity"/>
    <property type="evidence" value="ECO:0007669"/>
    <property type="project" value="InterPro"/>
</dbReference>
<evidence type="ECO:0000259" key="8">
    <source>
        <dbReference type="Pfam" id="PF01478"/>
    </source>
</evidence>
<dbReference type="Proteomes" id="UP000187550">
    <property type="component" value="Unassembled WGS sequence"/>
</dbReference>
<dbReference type="AlphaFoldDB" id="A0A1U7PJY2"/>
<dbReference type="EMBL" id="FTPL01000002">
    <property type="protein sequence ID" value="SIT83172.1"/>
    <property type="molecule type" value="Genomic_DNA"/>
</dbReference>
<evidence type="ECO:0000256" key="3">
    <source>
        <dbReference type="ARBA" id="ARBA00022475"/>
    </source>
</evidence>
<feature type="transmembrane region" description="Helical" evidence="7">
    <location>
        <begin position="227"/>
        <end position="249"/>
    </location>
</feature>
<keyword evidence="3" id="KW-1003">Cell membrane</keyword>
<dbReference type="STRING" id="550447.SAMN05428946_1588"/>
<evidence type="ECO:0000256" key="5">
    <source>
        <dbReference type="ARBA" id="ARBA00022989"/>
    </source>
</evidence>
<dbReference type="PANTHER" id="PTHR30487">
    <property type="entry name" value="TYPE 4 PREPILIN-LIKE PROTEINS LEADER PEPTIDE-PROCESSING ENZYME"/>
    <property type="match status" value="1"/>
</dbReference>
<dbReference type="InterPro" id="IPR010627">
    <property type="entry name" value="Prepilin_pept_A24_N"/>
</dbReference>
<evidence type="ECO:0000256" key="7">
    <source>
        <dbReference type="SAM" id="Phobius"/>
    </source>
</evidence>
<feature type="transmembrane region" description="Helical" evidence="7">
    <location>
        <begin position="150"/>
        <end position="167"/>
    </location>
</feature>
<feature type="transmembrane region" description="Helical" evidence="7">
    <location>
        <begin position="100"/>
        <end position="120"/>
    </location>
</feature>
<gene>
    <name evidence="10" type="ORF">SAMN05428946_1588</name>
</gene>
<evidence type="ECO:0000313" key="10">
    <source>
        <dbReference type="EMBL" id="SIT83172.1"/>
    </source>
</evidence>
<feature type="transmembrane region" description="Helical" evidence="7">
    <location>
        <begin position="74"/>
        <end position="94"/>
    </location>
</feature>
<evidence type="ECO:0000256" key="1">
    <source>
        <dbReference type="ARBA" id="ARBA00004651"/>
    </source>
</evidence>
<dbReference type="OrthoDB" id="9789291at2"/>
<comment type="subcellular location">
    <subcellularLocation>
        <location evidence="1">Cell membrane</location>
        <topology evidence="1">Multi-pass membrane protein</topology>
    </subcellularLocation>
</comment>
<feature type="domain" description="Prepilin peptidase A24 N-terminal" evidence="9">
    <location>
        <begin position="11"/>
        <end position="94"/>
    </location>
</feature>
<proteinExistence type="inferred from homology"/>
<dbReference type="InterPro" id="IPR000045">
    <property type="entry name" value="Prepilin_IV_endopep_pep"/>
</dbReference>
<dbReference type="Pfam" id="PF01478">
    <property type="entry name" value="Peptidase_A24"/>
    <property type="match status" value="1"/>
</dbReference>